<feature type="transmembrane region" description="Helical" evidence="5">
    <location>
        <begin position="206"/>
        <end position="227"/>
    </location>
</feature>
<dbReference type="PANTHER" id="PTHR23501">
    <property type="entry name" value="MAJOR FACILITATOR SUPERFAMILY"/>
    <property type="match status" value="1"/>
</dbReference>
<organism evidence="6 7">
    <name type="scientific">Bacteroides fragilis str. 3988T(B)14</name>
    <dbReference type="NCBI Taxonomy" id="1339315"/>
    <lineage>
        <taxon>Bacteria</taxon>
        <taxon>Pseudomonadati</taxon>
        <taxon>Bacteroidota</taxon>
        <taxon>Bacteroidia</taxon>
        <taxon>Bacteroidales</taxon>
        <taxon>Bacteroidaceae</taxon>
        <taxon>Bacteroides</taxon>
    </lineage>
</organism>
<evidence type="ECO:0000256" key="1">
    <source>
        <dbReference type="ARBA" id="ARBA00004141"/>
    </source>
</evidence>
<comment type="subcellular location">
    <subcellularLocation>
        <location evidence="1">Membrane</location>
        <topology evidence="1">Multi-pass membrane protein</topology>
    </subcellularLocation>
</comment>
<dbReference type="Pfam" id="PF07690">
    <property type="entry name" value="MFS_1"/>
    <property type="match status" value="1"/>
</dbReference>
<feature type="transmembrane region" description="Helical" evidence="5">
    <location>
        <begin position="276"/>
        <end position="295"/>
    </location>
</feature>
<protein>
    <submittedName>
        <fullName evidence="6">Major Facilitator Superfamily protein</fullName>
    </submittedName>
</protein>
<dbReference type="InterPro" id="IPR036259">
    <property type="entry name" value="MFS_trans_sf"/>
</dbReference>
<dbReference type="Gene3D" id="1.20.1250.20">
    <property type="entry name" value="MFS general substrate transporter like domains"/>
    <property type="match status" value="1"/>
</dbReference>
<evidence type="ECO:0000256" key="5">
    <source>
        <dbReference type="SAM" id="Phobius"/>
    </source>
</evidence>
<keyword evidence="4 5" id="KW-0472">Membrane</keyword>
<evidence type="ECO:0000256" key="4">
    <source>
        <dbReference type="ARBA" id="ARBA00023136"/>
    </source>
</evidence>
<feature type="transmembrane region" description="Helical" evidence="5">
    <location>
        <begin position="12"/>
        <end position="35"/>
    </location>
</feature>
<dbReference type="GO" id="GO:0005886">
    <property type="term" value="C:plasma membrane"/>
    <property type="evidence" value="ECO:0007669"/>
    <property type="project" value="TreeGrafter"/>
</dbReference>
<feature type="transmembrane region" description="Helical" evidence="5">
    <location>
        <begin position="172"/>
        <end position="194"/>
    </location>
</feature>
<dbReference type="SUPFAM" id="SSF103473">
    <property type="entry name" value="MFS general substrate transporter"/>
    <property type="match status" value="1"/>
</dbReference>
<dbReference type="EMBL" id="JGCY01000356">
    <property type="protein sequence ID" value="EXY73572.1"/>
    <property type="molecule type" value="Genomic_DNA"/>
</dbReference>
<proteinExistence type="predicted"/>
<name>A0A015STH1_BACFG</name>
<feature type="transmembrane region" description="Helical" evidence="5">
    <location>
        <begin position="495"/>
        <end position="515"/>
    </location>
</feature>
<evidence type="ECO:0000313" key="7">
    <source>
        <dbReference type="Proteomes" id="UP000020529"/>
    </source>
</evidence>
<dbReference type="PATRIC" id="fig|1339315.3.peg.3406"/>
<feature type="transmembrane region" description="Helical" evidence="5">
    <location>
        <begin position="239"/>
        <end position="255"/>
    </location>
</feature>
<dbReference type="RefSeq" id="WP_022347713.1">
    <property type="nucleotide sequence ID" value="NZ_JGCY01000356.1"/>
</dbReference>
<comment type="caution">
    <text evidence="6">The sequence shown here is derived from an EMBL/GenBank/DDBJ whole genome shotgun (WGS) entry which is preliminary data.</text>
</comment>
<sequence length="531" mass="60347">MVKLNLPTRPWVPQWLGIVTMFIVIFPITLLNGAYTGSMVEVSNTLGVLSEDITMAYYSASVGMAVAYPIVPKIRTIATPKTLLLTDLLLQIFFSLVCAKTGSMDVIMVCSFCMGFLKAFVMLEFIILIRPLFSPKNVRSEFYAYFYPIVFSGGQLSMAITAQLAYHYQWQHMYYFVTILLLIAILFVICFFRYARRPMHIPFKEMDGRSMFIIATAFLLTLYTFTYGKTLDWFASPKIRVYVFVIPLLIALFIHRQRTQGKPFVNLKPLFLHKSIIGYGFMVLAMFLTATSSLVTNYMNSIIRVDSIHANSLSLWLLPGYVVGAVICFWWFRWQRWRFRFLISGGMFCYVIYLAILYFGITPYGTYEMLYLPILFRGVGMMVIFIAFGVFVVEDLDPRLTLSNAFFLISFRSVLAPVLSASFFNNMLYYLQAKGMNILSENMTLTNPLAEQKYNQALSNALAQGHEFGEAGQLAANSLYSTLQQQSLLLALKTLIGYVLILALVIAVIAAFIPFHKTLKVAVVKTGDDMV</sequence>
<keyword evidence="2 5" id="KW-0812">Transmembrane</keyword>
<feature type="transmembrane region" description="Helical" evidence="5">
    <location>
        <begin position="315"/>
        <end position="332"/>
    </location>
</feature>
<keyword evidence="3 5" id="KW-1133">Transmembrane helix</keyword>
<dbReference type="AlphaFoldDB" id="A0A015STH1"/>
<evidence type="ECO:0000313" key="6">
    <source>
        <dbReference type="EMBL" id="EXY73572.1"/>
    </source>
</evidence>
<gene>
    <name evidence="6" type="ORF">M124_2719</name>
</gene>
<evidence type="ECO:0000256" key="3">
    <source>
        <dbReference type="ARBA" id="ARBA00022989"/>
    </source>
</evidence>
<feature type="transmembrane region" description="Helical" evidence="5">
    <location>
        <begin position="339"/>
        <end position="359"/>
    </location>
</feature>
<reference evidence="6 7" key="1">
    <citation type="submission" date="2014-02" db="EMBL/GenBank/DDBJ databases">
        <authorList>
            <person name="Sears C."/>
            <person name="Carroll K."/>
            <person name="Sack B.R."/>
            <person name="Qadri F."/>
            <person name="Myers L.L."/>
            <person name="Chung G.-T."/>
            <person name="Escheverria P."/>
            <person name="Fraser C.M."/>
            <person name="Sadzewicz L."/>
            <person name="Shefchek K.A."/>
            <person name="Tallon L."/>
            <person name="Das S.P."/>
            <person name="Daugherty S."/>
            <person name="Mongodin E.F."/>
        </authorList>
    </citation>
    <scope>NUCLEOTIDE SEQUENCE [LARGE SCALE GENOMIC DNA]</scope>
    <source>
        <strain evidence="7">3988T(B)14</strain>
    </source>
</reference>
<evidence type="ECO:0000256" key="2">
    <source>
        <dbReference type="ARBA" id="ARBA00022692"/>
    </source>
</evidence>
<feature type="transmembrane region" description="Helical" evidence="5">
    <location>
        <begin position="55"/>
        <end position="71"/>
    </location>
</feature>
<dbReference type="GO" id="GO:0022857">
    <property type="term" value="F:transmembrane transporter activity"/>
    <property type="evidence" value="ECO:0007669"/>
    <property type="project" value="InterPro"/>
</dbReference>
<accession>A0A015STH1</accession>
<feature type="transmembrane region" description="Helical" evidence="5">
    <location>
        <begin position="145"/>
        <end position="166"/>
    </location>
</feature>
<dbReference type="PANTHER" id="PTHR23501:SF5">
    <property type="entry name" value="TRANSPORT PROTEIN"/>
    <property type="match status" value="1"/>
</dbReference>
<dbReference type="Proteomes" id="UP000020529">
    <property type="component" value="Unassembled WGS sequence"/>
</dbReference>
<dbReference type="InterPro" id="IPR011701">
    <property type="entry name" value="MFS"/>
</dbReference>
<feature type="transmembrane region" description="Helical" evidence="5">
    <location>
        <begin position="106"/>
        <end position="133"/>
    </location>
</feature>
<feature type="transmembrane region" description="Helical" evidence="5">
    <location>
        <begin position="405"/>
        <end position="424"/>
    </location>
</feature>
<feature type="transmembrane region" description="Helical" evidence="5">
    <location>
        <begin position="371"/>
        <end position="393"/>
    </location>
</feature>